<name>A0A3M5LF39_PSESX</name>
<reference evidence="1 2" key="1">
    <citation type="submission" date="2018-08" db="EMBL/GenBank/DDBJ databases">
        <title>Recombination of ecologically and evolutionarily significant loci maintains genetic cohesion in the Pseudomonas syringae species complex.</title>
        <authorList>
            <person name="Dillon M."/>
            <person name="Thakur S."/>
            <person name="Almeida R.N.D."/>
            <person name="Weir B.S."/>
            <person name="Guttman D.S."/>
        </authorList>
    </citation>
    <scope>NUCLEOTIDE SEQUENCE [LARGE SCALE GENOMIC DNA]</scope>
    <source>
        <strain evidence="1 2">ICMP 16926</strain>
    </source>
</reference>
<sequence length="41" mass="4369">MLLAFGLLVIERQLSSESGSQSPEAGALAQLVRMTLIVLLI</sequence>
<dbReference type="AlphaFoldDB" id="A0A3M5LF39"/>
<comment type="caution">
    <text evidence="1">The sequence shown here is derived from an EMBL/GenBank/DDBJ whole genome shotgun (WGS) entry which is preliminary data.</text>
</comment>
<evidence type="ECO:0000313" key="2">
    <source>
        <dbReference type="Proteomes" id="UP000268096"/>
    </source>
</evidence>
<organism evidence="1 2">
    <name type="scientific">Pseudomonas syringae pv. solidagae</name>
    <dbReference type="NCBI Taxonomy" id="264458"/>
    <lineage>
        <taxon>Bacteria</taxon>
        <taxon>Pseudomonadati</taxon>
        <taxon>Pseudomonadota</taxon>
        <taxon>Gammaproteobacteria</taxon>
        <taxon>Pseudomonadales</taxon>
        <taxon>Pseudomonadaceae</taxon>
        <taxon>Pseudomonas</taxon>
        <taxon>Pseudomonas syringae</taxon>
    </lineage>
</organism>
<gene>
    <name evidence="1" type="ORF">ALP48_05031</name>
</gene>
<dbReference type="EMBL" id="RBTH01000176">
    <property type="protein sequence ID" value="RMT46310.1"/>
    <property type="molecule type" value="Genomic_DNA"/>
</dbReference>
<dbReference type="Proteomes" id="UP000268096">
    <property type="component" value="Unassembled WGS sequence"/>
</dbReference>
<protein>
    <submittedName>
        <fullName evidence="1">HflK/HflC-associated protein</fullName>
    </submittedName>
</protein>
<feature type="non-terminal residue" evidence="1">
    <location>
        <position position="41"/>
    </location>
</feature>
<evidence type="ECO:0000313" key="1">
    <source>
        <dbReference type="EMBL" id="RMT46310.1"/>
    </source>
</evidence>
<accession>A0A3M5LF39</accession>
<proteinExistence type="predicted"/>